<comment type="caution">
    <text evidence="1">The sequence shown here is derived from an EMBL/GenBank/DDBJ whole genome shotgun (WGS) entry which is preliminary data.</text>
</comment>
<evidence type="ECO:0000313" key="1">
    <source>
        <dbReference type="EMBL" id="CAB4019186.1"/>
    </source>
</evidence>
<name>A0A6S7INA7_PARCT</name>
<dbReference type="AlphaFoldDB" id="A0A6S7INA7"/>
<sequence>MPKIANVTITLLVFLCGIHQSSQCSPPRDWNPPTITELTEKAPIVVRGFVVKKVGDINLYTACLRISHVYKGSGVKSYICVSRFGSTAACLSDPAYGVEYLFFLNRKINEKLGTEYEARYDTIHSATRVFKKNSEDEVRDGKCCPGSSKSTYL</sequence>
<proteinExistence type="predicted"/>
<dbReference type="Gene3D" id="2.40.50.120">
    <property type="match status" value="1"/>
</dbReference>
<dbReference type="OrthoDB" id="10348970at2759"/>
<dbReference type="InterPro" id="IPR008993">
    <property type="entry name" value="TIMP-like_OB-fold"/>
</dbReference>
<dbReference type="Proteomes" id="UP001152795">
    <property type="component" value="Unassembled WGS sequence"/>
</dbReference>
<protein>
    <submittedName>
        <fullName evidence="1">Uncharacterized protein</fullName>
    </submittedName>
</protein>
<gene>
    <name evidence="1" type="ORF">PACLA_8A073215</name>
</gene>
<accession>A0A6S7INA7</accession>
<dbReference type="SUPFAM" id="SSF50242">
    <property type="entry name" value="TIMP-like"/>
    <property type="match status" value="1"/>
</dbReference>
<dbReference type="EMBL" id="CACRXK020010336">
    <property type="protein sequence ID" value="CAB4019186.1"/>
    <property type="molecule type" value="Genomic_DNA"/>
</dbReference>
<evidence type="ECO:0000313" key="2">
    <source>
        <dbReference type="Proteomes" id="UP001152795"/>
    </source>
</evidence>
<organism evidence="1 2">
    <name type="scientific">Paramuricea clavata</name>
    <name type="common">Red gorgonian</name>
    <name type="synonym">Violescent sea-whip</name>
    <dbReference type="NCBI Taxonomy" id="317549"/>
    <lineage>
        <taxon>Eukaryota</taxon>
        <taxon>Metazoa</taxon>
        <taxon>Cnidaria</taxon>
        <taxon>Anthozoa</taxon>
        <taxon>Octocorallia</taxon>
        <taxon>Malacalcyonacea</taxon>
        <taxon>Plexauridae</taxon>
        <taxon>Paramuricea</taxon>
    </lineage>
</organism>
<reference evidence="1" key="1">
    <citation type="submission" date="2020-04" db="EMBL/GenBank/DDBJ databases">
        <authorList>
            <person name="Alioto T."/>
            <person name="Alioto T."/>
            <person name="Gomez Garrido J."/>
        </authorList>
    </citation>
    <scope>NUCLEOTIDE SEQUENCE</scope>
    <source>
        <strain evidence="1">A484AB</strain>
    </source>
</reference>
<keyword evidence="2" id="KW-1185">Reference proteome</keyword>